<protein>
    <submittedName>
        <fullName evidence="1 3">Uncharacterized protein</fullName>
    </submittedName>
</protein>
<evidence type="ECO:0000313" key="2">
    <source>
        <dbReference type="Proteomes" id="UP000282613"/>
    </source>
</evidence>
<organism evidence="3">
    <name type="scientific">Taenia asiatica</name>
    <name type="common">Asian tapeworm</name>
    <dbReference type="NCBI Taxonomy" id="60517"/>
    <lineage>
        <taxon>Eukaryota</taxon>
        <taxon>Metazoa</taxon>
        <taxon>Spiralia</taxon>
        <taxon>Lophotrochozoa</taxon>
        <taxon>Platyhelminthes</taxon>
        <taxon>Cestoda</taxon>
        <taxon>Eucestoda</taxon>
        <taxon>Cyclophyllidea</taxon>
        <taxon>Taeniidae</taxon>
        <taxon>Taenia</taxon>
    </lineage>
</organism>
<reference evidence="1 2" key="2">
    <citation type="submission" date="2018-11" db="EMBL/GenBank/DDBJ databases">
        <authorList>
            <consortium name="Pathogen Informatics"/>
        </authorList>
    </citation>
    <scope>NUCLEOTIDE SEQUENCE [LARGE SCALE GENOMIC DNA]</scope>
</reference>
<gene>
    <name evidence="1" type="ORF">TASK_LOCUS4456</name>
</gene>
<dbReference type="AlphaFoldDB" id="A0A0R3W3G2"/>
<proteinExistence type="predicted"/>
<keyword evidence="2" id="KW-1185">Reference proteome</keyword>
<sequence>MNDGQGVRQTSNGSILTADYQALVSWVLGRTQNPGILFTESSELTTLITVQIYFPILPTNCQIFRRVSNPVHAHRNKSKIAILSALDANRAFNRFLCNGEPVHQGSTRLQYLFTG</sequence>
<evidence type="ECO:0000313" key="3">
    <source>
        <dbReference type="WBParaSite" id="TASK_0000445501-mRNA-1"/>
    </source>
</evidence>
<accession>A0A0R3W3G2</accession>
<dbReference type="EMBL" id="UYRS01018349">
    <property type="protein sequence ID" value="VDK33451.1"/>
    <property type="molecule type" value="Genomic_DNA"/>
</dbReference>
<name>A0A0R3W3G2_TAEAS</name>
<reference evidence="3" key="1">
    <citation type="submission" date="2017-02" db="UniProtKB">
        <authorList>
            <consortium name="WormBaseParasite"/>
        </authorList>
    </citation>
    <scope>IDENTIFICATION</scope>
</reference>
<dbReference type="Proteomes" id="UP000282613">
    <property type="component" value="Unassembled WGS sequence"/>
</dbReference>
<evidence type="ECO:0000313" key="1">
    <source>
        <dbReference type="EMBL" id="VDK33451.1"/>
    </source>
</evidence>
<dbReference type="WBParaSite" id="TASK_0000445501-mRNA-1">
    <property type="protein sequence ID" value="TASK_0000445501-mRNA-1"/>
    <property type="gene ID" value="TASK_0000445501"/>
</dbReference>